<organism evidence="1 2">
    <name type="scientific">Methylomonas koyamae</name>
    <dbReference type="NCBI Taxonomy" id="702114"/>
    <lineage>
        <taxon>Bacteria</taxon>
        <taxon>Pseudomonadati</taxon>
        <taxon>Pseudomonadota</taxon>
        <taxon>Gammaproteobacteria</taxon>
        <taxon>Methylococcales</taxon>
        <taxon>Methylococcaceae</taxon>
        <taxon>Methylomonas</taxon>
    </lineage>
</organism>
<sequence>MKQLFMLTTINCLQQGKQTKNRVKQRLFHGNAMRPKGACFAQGERYLSAGLIIRKPMDAHRSWNRVFPAFRDVFPRFRVVFPAFRDVLPRFRVVLPVFRAVFPLWKHVLQPFRETRIAASHAGRGLQRFAPCVGNARRKGLGALPDYSGTLPRDFGSRIADFGRCGFHSLASIRAC</sequence>
<proteinExistence type="predicted"/>
<dbReference type="EMBL" id="LUUK01000183">
    <property type="protein sequence ID" value="OAI16755.1"/>
    <property type="molecule type" value="Genomic_DNA"/>
</dbReference>
<evidence type="ECO:0000313" key="2">
    <source>
        <dbReference type="Proteomes" id="UP000077628"/>
    </source>
</evidence>
<dbReference type="OrthoDB" id="10013109at2"/>
<keyword evidence="2" id="KW-1185">Reference proteome</keyword>
<dbReference type="AlphaFoldDB" id="A0A177NFV8"/>
<dbReference type="RefSeq" id="WP_064030224.1">
    <property type="nucleotide sequence ID" value="NZ_LUUK01000183.1"/>
</dbReference>
<comment type="caution">
    <text evidence="1">The sequence shown here is derived from an EMBL/GenBank/DDBJ whole genome shotgun (WGS) entry which is preliminary data.</text>
</comment>
<protein>
    <submittedName>
        <fullName evidence="1">Uncharacterized protein</fullName>
    </submittedName>
</protein>
<reference evidence="2" key="1">
    <citation type="submission" date="2016-03" db="EMBL/GenBank/DDBJ databases">
        <authorList>
            <person name="Heylen K."/>
            <person name="De Vos P."/>
            <person name="Vekeman B."/>
        </authorList>
    </citation>
    <scope>NUCLEOTIDE SEQUENCE [LARGE SCALE GENOMIC DNA]</scope>
    <source>
        <strain evidence="2">R-45383</strain>
    </source>
</reference>
<name>A0A177NFV8_9GAMM</name>
<evidence type="ECO:0000313" key="1">
    <source>
        <dbReference type="EMBL" id="OAI16755.1"/>
    </source>
</evidence>
<accession>A0A177NFV8</accession>
<gene>
    <name evidence="1" type="ORF">A1355_09605</name>
</gene>
<dbReference type="Proteomes" id="UP000077628">
    <property type="component" value="Unassembled WGS sequence"/>
</dbReference>